<keyword evidence="3" id="KW-1185">Reference proteome</keyword>
<reference evidence="2 3" key="1">
    <citation type="journal article" date="2021" name="Commun. Biol.">
        <title>The genome of Shorea leprosula (Dipterocarpaceae) highlights the ecological relevance of drought in aseasonal tropical rainforests.</title>
        <authorList>
            <person name="Ng K.K.S."/>
            <person name="Kobayashi M.J."/>
            <person name="Fawcett J.A."/>
            <person name="Hatakeyama M."/>
            <person name="Paape T."/>
            <person name="Ng C.H."/>
            <person name="Ang C.C."/>
            <person name="Tnah L.H."/>
            <person name="Lee C.T."/>
            <person name="Nishiyama T."/>
            <person name="Sese J."/>
            <person name="O'Brien M.J."/>
            <person name="Copetti D."/>
            <person name="Mohd Noor M.I."/>
            <person name="Ong R.C."/>
            <person name="Putra M."/>
            <person name="Sireger I.Z."/>
            <person name="Indrioko S."/>
            <person name="Kosugi Y."/>
            <person name="Izuno A."/>
            <person name="Isagi Y."/>
            <person name="Lee S.L."/>
            <person name="Shimizu K.K."/>
        </authorList>
    </citation>
    <scope>NUCLEOTIDE SEQUENCE [LARGE SCALE GENOMIC DNA]</scope>
    <source>
        <strain evidence="2">214</strain>
    </source>
</reference>
<gene>
    <name evidence="2" type="ORF">SLEP1_g13296</name>
</gene>
<evidence type="ECO:0000313" key="2">
    <source>
        <dbReference type="EMBL" id="GKV00631.1"/>
    </source>
</evidence>
<proteinExistence type="predicted"/>
<feature type="region of interest" description="Disordered" evidence="1">
    <location>
        <begin position="1"/>
        <end position="20"/>
    </location>
</feature>
<dbReference type="Proteomes" id="UP001054252">
    <property type="component" value="Unassembled WGS sequence"/>
</dbReference>
<comment type="caution">
    <text evidence="2">The sequence shown here is derived from an EMBL/GenBank/DDBJ whole genome shotgun (WGS) entry which is preliminary data.</text>
</comment>
<protein>
    <submittedName>
        <fullName evidence="2">Uncharacterized protein</fullName>
    </submittedName>
</protein>
<dbReference type="AlphaFoldDB" id="A0AAV5IPS9"/>
<accession>A0AAV5IPS9</accession>
<organism evidence="2 3">
    <name type="scientific">Rubroshorea leprosula</name>
    <dbReference type="NCBI Taxonomy" id="152421"/>
    <lineage>
        <taxon>Eukaryota</taxon>
        <taxon>Viridiplantae</taxon>
        <taxon>Streptophyta</taxon>
        <taxon>Embryophyta</taxon>
        <taxon>Tracheophyta</taxon>
        <taxon>Spermatophyta</taxon>
        <taxon>Magnoliopsida</taxon>
        <taxon>eudicotyledons</taxon>
        <taxon>Gunneridae</taxon>
        <taxon>Pentapetalae</taxon>
        <taxon>rosids</taxon>
        <taxon>malvids</taxon>
        <taxon>Malvales</taxon>
        <taxon>Dipterocarpaceae</taxon>
        <taxon>Rubroshorea</taxon>
    </lineage>
</organism>
<dbReference type="EMBL" id="BPVZ01000015">
    <property type="protein sequence ID" value="GKV00631.1"/>
    <property type="molecule type" value="Genomic_DNA"/>
</dbReference>
<name>A0AAV5IPS9_9ROSI</name>
<evidence type="ECO:0000313" key="3">
    <source>
        <dbReference type="Proteomes" id="UP001054252"/>
    </source>
</evidence>
<evidence type="ECO:0000256" key="1">
    <source>
        <dbReference type="SAM" id="MobiDB-lite"/>
    </source>
</evidence>
<sequence>MVVMSTQDSGDGRKTATQQFVPELPGKSMCNRKVSPRACRRTRLPLLKIDPRPLLLGLSQQM</sequence>